<dbReference type="GeneID" id="70238431"/>
<feature type="compositionally biased region" description="Low complexity" evidence="1">
    <location>
        <begin position="22"/>
        <end position="36"/>
    </location>
</feature>
<organism evidence="2 3">
    <name type="scientific">Ogataea philodendri</name>
    <dbReference type="NCBI Taxonomy" id="1378263"/>
    <lineage>
        <taxon>Eukaryota</taxon>
        <taxon>Fungi</taxon>
        <taxon>Dikarya</taxon>
        <taxon>Ascomycota</taxon>
        <taxon>Saccharomycotina</taxon>
        <taxon>Pichiomycetes</taxon>
        <taxon>Pichiales</taxon>
        <taxon>Pichiaceae</taxon>
        <taxon>Ogataea</taxon>
    </lineage>
</organism>
<dbReference type="EMBL" id="JAEUBE010000439">
    <property type="protein sequence ID" value="KAH3661618.1"/>
    <property type="molecule type" value="Genomic_DNA"/>
</dbReference>
<reference evidence="2" key="2">
    <citation type="submission" date="2021-01" db="EMBL/GenBank/DDBJ databases">
        <authorList>
            <person name="Schikora-Tamarit M.A."/>
        </authorList>
    </citation>
    <scope>NUCLEOTIDE SEQUENCE</scope>
    <source>
        <strain evidence="2">CBS6075</strain>
    </source>
</reference>
<sequence>MRQGLSSLNLSKCLEMASKTASGVSDSTISSSDGTGLPYRNDHPVGRTPMAALKCFEYVLRYSIKKSLLSFGSATKCTWQFSGCSVSNSSSKSGHPNWFSTSFFSFWQ</sequence>
<keyword evidence="3" id="KW-1185">Reference proteome</keyword>
<proteinExistence type="predicted"/>
<dbReference type="Proteomes" id="UP000769157">
    <property type="component" value="Unassembled WGS sequence"/>
</dbReference>
<feature type="region of interest" description="Disordered" evidence="1">
    <location>
        <begin position="19"/>
        <end position="42"/>
    </location>
</feature>
<name>A0A9P8NXB6_9ASCO</name>
<dbReference type="AlphaFoldDB" id="A0A9P8NXB6"/>
<comment type="caution">
    <text evidence="2">The sequence shown here is derived from an EMBL/GenBank/DDBJ whole genome shotgun (WGS) entry which is preliminary data.</text>
</comment>
<reference evidence="2" key="1">
    <citation type="journal article" date="2021" name="Open Biol.">
        <title>Shared evolutionary footprints suggest mitochondrial oxidative damage underlies multiple complex I losses in fungi.</title>
        <authorList>
            <person name="Schikora-Tamarit M.A."/>
            <person name="Marcet-Houben M."/>
            <person name="Nosek J."/>
            <person name="Gabaldon T."/>
        </authorList>
    </citation>
    <scope>NUCLEOTIDE SEQUENCE</scope>
    <source>
        <strain evidence="2">CBS6075</strain>
    </source>
</reference>
<protein>
    <submittedName>
        <fullName evidence="2">Uncharacterized protein</fullName>
    </submittedName>
</protein>
<accession>A0A9P8NXB6</accession>
<gene>
    <name evidence="2" type="ORF">OGAPHI_006467</name>
</gene>
<evidence type="ECO:0000256" key="1">
    <source>
        <dbReference type="SAM" id="MobiDB-lite"/>
    </source>
</evidence>
<evidence type="ECO:0000313" key="3">
    <source>
        <dbReference type="Proteomes" id="UP000769157"/>
    </source>
</evidence>
<dbReference type="RefSeq" id="XP_046058731.1">
    <property type="nucleotide sequence ID" value="XM_046207756.1"/>
</dbReference>
<evidence type="ECO:0000313" key="2">
    <source>
        <dbReference type="EMBL" id="KAH3661618.1"/>
    </source>
</evidence>